<reference evidence="2" key="1">
    <citation type="submission" date="2020-03" db="EMBL/GenBank/DDBJ databases">
        <title>Intra-Species Differences in Population Size shape Life History and Genome Evolution.</title>
        <authorList>
            <person name="Willemsen D."/>
            <person name="Cui R."/>
            <person name="Valenzano D.R."/>
        </authorList>
    </citation>
    <scope>NUCLEOTIDE SEQUENCE</scope>
    <source>
        <strain evidence="2">GRZ</strain>
        <tissue evidence="2">Whole</tissue>
    </source>
</reference>
<organism evidence="2 4">
    <name type="scientific">Nothobranchius furzeri</name>
    <name type="common">Turquoise killifish</name>
    <dbReference type="NCBI Taxonomy" id="105023"/>
    <lineage>
        <taxon>Eukaryota</taxon>
        <taxon>Metazoa</taxon>
        <taxon>Chordata</taxon>
        <taxon>Craniata</taxon>
        <taxon>Vertebrata</taxon>
        <taxon>Euteleostomi</taxon>
        <taxon>Actinopterygii</taxon>
        <taxon>Neopterygii</taxon>
        <taxon>Teleostei</taxon>
        <taxon>Neoteleostei</taxon>
        <taxon>Acanthomorphata</taxon>
        <taxon>Ovalentaria</taxon>
        <taxon>Atherinomorphae</taxon>
        <taxon>Cyprinodontiformes</taxon>
        <taxon>Nothobranchiidae</taxon>
        <taxon>Nothobranchius</taxon>
    </lineage>
</organism>
<dbReference type="Proteomes" id="UP000822369">
    <property type="component" value="Chromosome 6"/>
</dbReference>
<dbReference type="EMBL" id="JAAVVJ010000006">
    <property type="protein sequence ID" value="KAF7220817.1"/>
    <property type="molecule type" value="Genomic_DNA"/>
</dbReference>
<evidence type="ECO:0000256" key="1">
    <source>
        <dbReference type="SAM" id="MobiDB-lite"/>
    </source>
</evidence>
<dbReference type="EMBL" id="JAAVVJ010000006">
    <property type="protein sequence ID" value="KAF7220816.1"/>
    <property type="molecule type" value="Genomic_DNA"/>
</dbReference>
<gene>
    <name evidence="2" type="ORF">G4P62_003348</name>
</gene>
<protein>
    <submittedName>
        <fullName evidence="3">Transcript variant X1</fullName>
    </submittedName>
    <submittedName>
        <fullName evidence="2">Transcript variant X2</fullName>
    </submittedName>
</protein>
<dbReference type="AlphaFoldDB" id="A0A9D2YHB2"/>
<comment type="caution">
    <text evidence="2">The sequence shown here is derived from an EMBL/GenBank/DDBJ whole genome shotgun (WGS) entry which is preliminary data.</text>
</comment>
<evidence type="ECO:0000313" key="2">
    <source>
        <dbReference type="EMBL" id="KAF7220816.1"/>
    </source>
</evidence>
<proteinExistence type="predicted"/>
<feature type="region of interest" description="Disordered" evidence="1">
    <location>
        <begin position="1"/>
        <end position="22"/>
    </location>
</feature>
<name>A0A9D2YHB2_NOTFU</name>
<evidence type="ECO:0000313" key="4">
    <source>
        <dbReference type="Proteomes" id="UP000822369"/>
    </source>
</evidence>
<dbReference type="KEGG" id="nfu:107376381"/>
<evidence type="ECO:0000313" key="3">
    <source>
        <dbReference type="EMBL" id="KAF7220817.1"/>
    </source>
</evidence>
<accession>A0A9D2YHB2</accession>
<feature type="compositionally biased region" description="Basic and acidic residues" evidence="1">
    <location>
        <begin position="1"/>
        <end position="17"/>
    </location>
</feature>
<sequence length="224" mass="25392">MGDEDKPADHSLSKAPDKTALQTRMMEMSTAFPLSHGQIISKVQPVKTEEDNYIPVSKKSKQPFATENVNTGANVAPQQLPINQDLRETRSISPPPNFARDCKFKSCSDATKDGHKAAHLLMTSEKCQTLTVSSNTRDTLLSSSSADTKVHAVDLKQLKTEKIKQQLKALKAQEMHYIETTYMQLKALKAQEEFYRRTMKMQLKAIKAQEEYYISKLKDLEDRR</sequence>